<evidence type="ECO:0000313" key="3">
    <source>
        <dbReference type="EMBL" id="SFI60149.1"/>
    </source>
</evidence>
<dbReference type="EMBL" id="FORO01000002">
    <property type="protein sequence ID" value="SFI60149.1"/>
    <property type="molecule type" value="Genomic_DNA"/>
</dbReference>
<evidence type="ECO:0000256" key="2">
    <source>
        <dbReference type="SAM" id="Phobius"/>
    </source>
</evidence>
<proteinExistence type="predicted"/>
<keyword evidence="2" id="KW-0812">Transmembrane</keyword>
<feature type="transmembrane region" description="Helical" evidence="2">
    <location>
        <begin position="407"/>
        <end position="426"/>
    </location>
</feature>
<feature type="compositionally biased region" description="Low complexity" evidence="1">
    <location>
        <begin position="172"/>
        <end position="183"/>
    </location>
</feature>
<name>A0A1I3JIS2_9EURY</name>
<evidence type="ECO:0008006" key="5">
    <source>
        <dbReference type="Google" id="ProtNLM"/>
    </source>
</evidence>
<dbReference type="Proteomes" id="UP000182829">
    <property type="component" value="Unassembled WGS sequence"/>
</dbReference>
<feature type="region of interest" description="Disordered" evidence="1">
    <location>
        <begin position="341"/>
        <end position="398"/>
    </location>
</feature>
<organism evidence="3 4">
    <name type="scientific">Natronobacterium gregoryi</name>
    <dbReference type="NCBI Taxonomy" id="44930"/>
    <lineage>
        <taxon>Archaea</taxon>
        <taxon>Methanobacteriati</taxon>
        <taxon>Methanobacteriota</taxon>
        <taxon>Stenosarchaea group</taxon>
        <taxon>Halobacteria</taxon>
        <taxon>Halobacteriales</taxon>
        <taxon>Natrialbaceae</taxon>
        <taxon>Natronobacterium</taxon>
    </lineage>
</organism>
<accession>A0A1I3JIS2</accession>
<dbReference type="GeneID" id="14209128"/>
<evidence type="ECO:0000313" key="4">
    <source>
        <dbReference type="Proteomes" id="UP000182829"/>
    </source>
</evidence>
<dbReference type="AlphaFoldDB" id="A0A1I3JIS2"/>
<protein>
    <recommendedName>
        <fullName evidence="5">PGF-pre-PGF domain-containing protein</fullName>
    </recommendedName>
</protein>
<dbReference type="OrthoDB" id="203212at2157"/>
<feature type="region of interest" description="Disordered" evidence="1">
    <location>
        <begin position="163"/>
        <end position="192"/>
    </location>
</feature>
<keyword evidence="2" id="KW-0472">Membrane</keyword>
<dbReference type="OMA" id="HETEDGW"/>
<keyword evidence="2" id="KW-1133">Transmembrane helix</keyword>
<dbReference type="RefSeq" id="WP_015233515.1">
    <property type="nucleotide sequence ID" value="NZ_FORO01000002.1"/>
</dbReference>
<evidence type="ECO:0000256" key="1">
    <source>
        <dbReference type="SAM" id="MobiDB-lite"/>
    </source>
</evidence>
<reference evidence="3 4" key="1">
    <citation type="submission" date="2016-10" db="EMBL/GenBank/DDBJ databases">
        <authorList>
            <person name="de Groot N.N."/>
        </authorList>
    </citation>
    <scope>NUCLEOTIDE SEQUENCE [LARGE SCALE GENOMIC DNA]</scope>
    <source>
        <strain evidence="3 4">SP2</strain>
    </source>
</reference>
<gene>
    <name evidence="3" type="ORF">SAMN05443661_102116</name>
</gene>
<sequence>MSRRGAFGIAILCLLLLIAAATGGTSPDSGHDRVFEGVTVEPHDGPHGAYASLDGDDELVIDLAAGNDVVEGDGVPAETVTGIDDVVRLNHTGDESVQVWLEHGSPDIAFYRSDDTGTSIEGEQNRATLGPDDSIDVGFTVDSRDVETVDVLIDGVEIHGTIPDGSGGVAGASGPPSGSASVPTCPPPTVTVEMPEKTTREVSITNAADCGTESTSIDLRGLALTDGVTLERITAAPAGAAVSFAVSVDRWLDANELRPADETEPIGAVTIEDAPAEAFETIEYHLVVDHHELERDGTVLATESGDAVPITVHRYEREGWAEIDVERVDETEGTLEYTVPVDPESDYVVSTGTPETETDGEADDAGLGAAGDGSETDRDAEDAVDDSSVADRSGFDPADGTAATIESAVVVVFVVVIAVGLGVGRLRRAYR</sequence>